<proteinExistence type="predicted"/>
<dbReference type="CTD" id="111064649"/>
<keyword evidence="1" id="KW-0472">Membrane</keyword>
<organism evidence="2 3">
    <name type="scientific">Varanus komodoensis</name>
    <name type="common">Komodo dragon</name>
    <dbReference type="NCBI Taxonomy" id="61221"/>
    <lineage>
        <taxon>Eukaryota</taxon>
        <taxon>Metazoa</taxon>
        <taxon>Chordata</taxon>
        <taxon>Craniata</taxon>
        <taxon>Vertebrata</taxon>
        <taxon>Euteleostomi</taxon>
        <taxon>Lepidosauria</taxon>
        <taxon>Squamata</taxon>
        <taxon>Bifurcata</taxon>
        <taxon>Unidentata</taxon>
        <taxon>Episquamata</taxon>
        <taxon>Toxicofera</taxon>
        <taxon>Anguimorpha</taxon>
        <taxon>Paleoanguimorpha</taxon>
        <taxon>Varanoidea</taxon>
        <taxon>Varanidae</taxon>
        <taxon>Varanus</taxon>
    </lineage>
</organism>
<protein>
    <recommendedName>
        <fullName evidence="4">Small integral membrane protein 33</fullName>
    </recommendedName>
</protein>
<evidence type="ECO:0008006" key="4">
    <source>
        <dbReference type="Google" id="ProtNLM"/>
    </source>
</evidence>
<evidence type="ECO:0000313" key="3">
    <source>
        <dbReference type="Proteomes" id="UP000694545"/>
    </source>
</evidence>
<keyword evidence="1" id="KW-1133">Transmembrane helix</keyword>
<dbReference type="OMA" id="VTCHCSC"/>
<dbReference type="InterPro" id="IPR038803">
    <property type="entry name" value="SMIM33"/>
</dbReference>
<dbReference type="Proteomes" id="UP000694545">
    <property type="component" value="Unplaced"/>
</dbReference>
<dbReference type="Ensembl" id="ENSVKKT00000019029.1">
    <property type="protein sequence ID" value="ENSVKKP00000018566.1"/>
    <property type="gene ID" value="ENSVKKG00000012638.1"/>
</dbReference>
<feature type="transmembrane region" description="Helical" evidence="1">
    <location>
        <begin position="33"/>
        <end position="55"/>
    </location>
</feature>
<evidence type="ECO:0000256" key="1">
    <source>
        <dbReference type="SAM" id="Phobius"/>
    </source>
</evidence>
<dbReference type="GeneID" id="123029745"/>
<keyword evidence="3" id="KW-1185">Reference proteome</keyword>
<accession>A0A8D2L8P7</accession>
<keyword evidence="1" id="KW-0812">Transmembrane</keyword>
<gene>
    <name evidence="2" type="primary">SMIM33</name>
</gene>
<dbReference type="PANTHER" id="PTHR37873:SF1">
    <property type="entry name" value="SMALL INTEGRAL MEMBRANE PROTEIN 33"/>
    <property type="match status" value="1"/>
</dbReference>
<dbReference type="AlphaFoldDB" id="A0A8D2L8P7"/>
<name>A0A8D2L8P7_VARKO</name>
<dbReference type="RefSeq" id="XP_044298955.1">
    <property type="nucleotide sequence ID" value="XM_044443020.1"/>
</dbReference>
<reference evidence="2" key="2">
    <citation type="submission" date="2025-09" db="UniProtKB">
        <authorList>
            <consortium name="Ensembl"/>
        </authorList>
    </citation>
    <scope>IDENTIFICATION</scope>
</reference>
<dbReference type="OrthoDB" id="9449854at2759"/>
<dbReference type="KEGG" id="vko:123029745"/>
<reference evidence="2" key="1">
    <citation type="submission" date="2025-08" db="UniProtKB">
        <authorList>
            <consortium name="Ensembl"/>
        </authorList>
    </citation>
    <scope>IDENTIFICATION</scope>
</reference>
<dbReference type="PANTHER" id="PTHR37873">
    <property type="entry name" value="SMALL INTEGRAL MEMBRANE PROTEIN 33"/>
    <property type="match status" value="1"/>
</dbReference>
<sequence length="129" mass="14104">MNFSIASNPLKQYEVQGFADFTPGSATKGKGDGLAVVSIIVAAFVFLAVIIVLAVHYGPQLRTVQITLRHEPMPQDLDNGVHLTEWKKLDSQRKCPAQSTLPLERNSNAAGPNIWSSSQEPNVIEVTYL</sequence>
<evidence type="ECO:0000313" key="2">
    <source>
        <dbReference type="Ensembl" id="ENSVKKP00000018566.1"/>
    </source>
</evidence>